<dbReference type="InterPro" id="IPR051547">
    <property type="entry name" value="TDP2-like"/>
</dbReference>
<evidence type="ECO:0000313" key="11">
    <source>
        <dbReference type="EMBL" id="KPI85130.1"/>
    </source>
</evidence>
<protein>
    <recommendedName>
        <fullName evidence="13">Endonuclease/exonuclease/phosphatase domain-containing protein</fullName>
    </recommendedName>
</protein>
<keyword evidence="8" id="KW-0234">DNA repair</keyword>
<dbReference type="GO" id="GO:0070260">
    <property type="term" value="F:5'-tyrosyl-DNA phosphodiesterase activity"/>
    <property type="evidence" value="ECO:0007669"/>
    <property type="project" value="TreeGrafter"/>
</dbReference>
<evidence type="ECO:0000256" key="1">
    <source>
        <dbReference type="ARBA" id="ARBA00001946"/>
    </source>
</evidence>
<evidence type="ECO:0008006" key="13">
    <source>
        <dbReference type="Google" id="ProtNLM"/>
    </source>
</evidence>
<keyword evidence="9" id="KW-0539">Nucleus</keyword>
<dbReference type="GO" id="GO:0004518">
    <property type="term" value="F:nuclease activity"/>
    <property type="evidence" value="ECO:0007669"/>
    <property type="project" value="UniProtKB-KW"/>
</dbReference>
<dbReference type="PANTHER" id="PTHR15822">
    <property type="entry name" value="TRAF AND TNF RECEPTOR-ASSOCIATED PROTEIN"/>
    <property type="match status" value="1"/>
</dbReference>
<evidence type="ECO:0000256" key="2">
    <source>
        <dbReference type="ARBA" id="ARBA00004123"/>
    </source>
</evidence>
<feature type="compositionally biased region" description="Low complexity" evidence="10">
    <location>
        <begin position="473"/>
        <end position="487"/>
    </location>
</feature>
<reference evidence="11 12" key="1">
    <citation type="journal article" date="2015" name="PLoS Pathog.">
        <title>Leptomonas seymouri: Adaptations to the Dixenous Life Cycle Analyzed by Genome Sequencing, Transcriptome Profiling and Co-infection with Leishmania donovani.</title>
        <authorList>
            <person name="Kraeva N."/>
            <person name="Butenko A."/>
            <person name="Hlavacova J."/>
            <person name="Kostygov A."/>
            <person name="Myskova J."/>
            <person name="Grybchuk D."/>
            <person name="Lestinova T."/>
            <person name="Votypka J."/>
            <person name="Volf P."/>
            <person name="Opperdoes F."/>
            <person name="Flegontov P."/>
            <person name="Lukes J."/>
            <person name="Yurchenko V."/>
        </authorList>
    </citation>
    <scope>NUCLEOTIDE SEQUENCE [LARGE SCALE GENOMIC DNA]</scope>
    <source>
        <strain evidence="11 12">ATCC 30220</strain>
    </source>
</reference>
<evidence type="ECO:0000256" key="3">
    <source>
        <dbReference type="ARBA" id="ARBA00022722"/>
    </source>
</evidence>
<accession>A0A0N1I4A3</accession>
<comment type="subcellular location">
    <subcellularLocation>
        <location evidence="2">Nucleus</location>
    </subcellularLocation>
</comment>
<sequence length="703" mass="75419">MSYVRSIRCQSLCRCYTRSTASPALRVRNRSPNPTSFARFTQTLCRCQSTSAAPPAAAPSGFAKAPPALSSLPARSPPPPLSILSWAVDGSEHTHHHCTRRLSLLQRIPLLCETIRLTAPDVVALQDSTPELAAALTAETGDLEQQQQQQRCTDGGDSEKVRLKVYCAELARELRQPLRDGDATTGGDESATPSCLSAAAELPAGGSEACASDAEKTAVSSDSHGGRLTYRLIGRARNGHCGELQLFVKATSLWDAELLPGMGAGLTMELRSRASTRSSAERAAGEQTEGPAAVPSGEGEANTGGGAESASPPPPHRCVLTTVDLSYRGKSVGTHLQGLLSNAAVSEEGSPLTLQTQESSSPSPPWRRGVRAAGQLDRHRAMLFDWVHHHLKPDVLVGNMFLGARERVPGFEDAWVRAGSPSGQERTTNTCARHRVDRMTNYFYFKPSPGLASTAVVERMMWMEAEQHEGEEATSSTTTGATASGEGDQVEVTLPAEAEATVNRNRRPHVDATTRFAAPAKTFIPAEAAVGTPLPLDAYRDEEDGAWHTQSLGDMGADHLKGGVQDPVAAPAACLSPLPLTAGVPEVAGRFQRCFFRAWVRRGPSSRGGHPSARPLLRQYKRCRVVVLRPMTEVELDAEERAWHARYTTAKHSRSAAPDETNAAAVGEEDKGMSASSRLRAVDVHSRVRCSLSDQYPLLTLLS</sequence>
<feature type="region of interest" description="Disordered" evidence="10">
    <location>
        <begin position="466"/>
        <end position="488"/>
    </location>
</feature>
<dbReference type="GO" id="GO:0046872">
    <property type="term" value="F:metal ion binding"/>
    <property type="evidence" value="ECO:0007669"/>
    <property type="project" value="UniProtKB-KW"/>
</dbReference>
<feature type="region of interest" description="Disordered" evidence="10">
    <location>
        <begin position="270"/>
        <end position="318"/>
    </location>
</feature>
<evidence type="ECO:0000256" key="10">
    <source>
        <dbReference type="SAM" id="MobiDB-lite"/>
    </source>
</evidence>
<evidence type="ECO:0000256" key="5">
    <source>
        <dbReference type="ARBA" id="ARBA00022763"/>
    </source>
</evidence>
<dbReference type="GO" id="GO:0003697">
    <property type="term" value="F:single-stranded DNA binding"/>
    <property type="evidence" value="ECO:0007669"/>
    <property type="project" value="TreeGrafter"/>
</dbReference>
<evidence type="ECO:0000313" key="12">
    <source>
        <dbReference type="Proteomes" id="UP000038009"/>
    </source>
</evidence>
<proteinExistence type="predicted"/>
<organism evidence="11 12">
    <name type="scientific">Leptomonas seymouri</name>
    <dbReference type="NCBI Taxonomy" id="5684"/>
    <lineage>
        <taxon>Eukaryota</taxon>
        <taxon>Discoba</taxon>
        <taxon>Euglenozoa</taxon>
        <taxon>Kinetoplastea</taxon>
        <taxon>Metakinetoplastina</taxon>
        <taxon>Trypanosomatida</taxon>
        <taxon>Trypanosomatidae</taxon>
        <taxon>Leishmaniinae</taxon>
        <taxon>Leptomonas</taxon>
    </lineage>
</organism>
<dbReference type="OMA" id="HRCVLTT"/>
<dbReference type="AlphaFoldDB" id="A0A0N1I4A3"/>
<dbReference type="PANTHER" id="PTHR15822:SF4">
    <property type="entry name" value="TYROSYL-DNA PHOSPHODIESTERASE 2"/>
    <property type="match status" value="1"/>
</dbReference>
<evidence type="ECO:0000256" key="9">
    <source>
        <dbReference type="ARBA" id="ARBA00023242"/>
    </source>
</evidence>
<dbReference type="Proteomes" id="UP000038009">
    <property type="component" value="Unassembled WGS sequence"/>
</dbReference>
<gene>
    <name evidence="11" type="ORF">ABL78_5823</name>
</gene>
<feature type="region of interest" description="Disordered" evidence="10">
    <location>
        <begin position="347"/>
        <end position="368"/>
    </location>
</feature>
<evidence type="ECO:0000256" key="4">
    <source>
        <dbReference type="ARBA" id="ARBA00022723"/>
    </source>
</evidence>
<dbReference type="GO" id="GO:0006302">
    <property type="term" value="P:double-strand break repair"/>
    <property type="evidence" value="ECO:0007669"/>
    <property type="project" value="TreeGrafter"/>
</dbReference>
<feature type="compositionally biased region" description="Polar residues" evidence="10">
    <location>
        <begin position="352"/>
        <end position="361"/>
    </location>
</feature>
<evidence type="ECO:0000256" key="6">
    <source>
        <dbReference type="ARBA" id="ARBA00022801"/>
    </source>
</evidence>
<dbReference type="GO" id="GO:0005737">
    <property type="term" value="C:cytoplasm"/>
    <property type="evidence" value="ECO:0007669"/>
    <property type="project" value="TreeGrafter"/>
</dbReference>
<evidence type="ECO:0000256" key="7">
    <source>
        <dbReference type="ARBA" id="ARBA00022842"/>
    </source>
</evidence>
<dbReference type="EMBL" id="LJSK01000207">
    <property type="protein sequence ID" value="KPI85130.1"/>
    <property type="molecule type" value="Genomic_DNA"/>
</dbReference>
<name>A0A0N1I4A3_LEPSE</name>
<keyword evidence="4" id="KW-0479">Metal-binding</keyword>
<keyword evidence="7" id="KW-0460">Magnesium</keyword>
<keyword evidence="3" id="KW-0540">Nuclease</keyword>
<dbReference type="GO" id="GO:0005634">
    <property type="term" value="C:nucleus"/>
    <property type="evidence" value="ECO:0007669"/>
    <property type="project" value="UniProtKB-SubCell"/>
</dbReference>
<comment type="caution">
    <text evidence="11">The sequence shown here is derived from an EMBL/GenBank/DDBJ whole genome shotgun (WGS) entry which is preliminary data.</text>
</comment>
<keyword evidence="6" id="KW-0378">Hydrolase</keyword>
<keyword evidence="5" id="KW-0227">DNA damage</keyword>
<keyword evidence="12" id="KW-1185">Reference proteome</keyword>
<dbReference type="OrthoDB" id="9975959at2759"/>
<feature type="region of interest" description="Disordered" evidence="10">
    <location>
        <begin position="649"/>
        <end position="678"/>
    </location>
</feature>
<evidence type="ECO:0000256" key="8">
    <source>
        <dbReference type="ARBA" id="ARBA00023204"/>
    </source>
</evidence>
<comment type="cofactor">
    <cofactor evidence="1">
        <name>Mg(2+)</name>
        <dbReference type="ChEBI" id="CHEBI:18420"/>
    </cofactor>
</comment>
<dbReference type="VEuPathDB" id="TriTrypDB:Lsey_0207_0130"/>